<evidence type="ECO:0000313" key="12">
    <source>
        <dbReference type="Proteomes" id="UP001197609"/>
    </source>
</evidence>
<dbReference type="PANTHER" id="PTHR30566">
    <property type="entry name" value="YNAI-RELATED MECHANOSENSITIVE ION CHANNEL"/>
    <property type="match status" value="1"/>
</dbReference>
<evidence type="ECO:0000256" key="6">
    <source>
        <dbReference type="ARBA" id="ARBA00023136"/>
    </source>
</evidence>
<evidence type="ECO:0000313" key="11">
    <source>
        <dbReference type="EMBL" id="MBZ0160529.1"/>
    </source>
</evidence>
<feature type="transmembrane region" description="Helical" evidence="7">
    <location>
        <begin position="6"/>
        <end position="22"/>
    </location>
</feature>
<dbReference type="Gene3D" id="1.10.287.1260">
    <property type="match status" value="1"/>
</dbReference>
<dbReference type="GO" id="GO:0055085">
    <property type="term" value="P:transmembrane transport"/>
    <property type="evidence" value="ECO:0007669"/>
    <property type="project" value="InterPro"/>
</dbReference>
<accession>A0AAJ1ETU8</accession>
<dbReference type="InterPro" id="IPR006685">
    <property type="entry name" value="MscS_channel_2nd"/>
</dbReference>
<evidence type="ECO:0000256" key="5">
    <source>
        <dbReference type="ARBA" id="ARBA00022989"/>
    </source>
</evidence>
<evidence type="ECO:0000256" key="4">
    <source>
        <dbReference type="ARBA" id="ARBA00022692"/>
    </source>
</evidence>
<comment type="similarity">
    <text evidence="2">Belongs to the MscS (TC 1.A.23) family.</text>
</comment>
<protein>
    <submittedName>
        <fullName evidence="11">Mechanosensitive ion channel family protein</fullName>
    </submittedName>
</protein>
<feature type="domain" description="Mechanosensitive ion channel MscS" evidence="8">
    <location>
        <begin position="166"/>
        <end position="232"/>
    </location>
</feature>
<feature type="transmembrane region" description="Helical" evidence="7">
    <location>
        <begin position="113"/>
        <end position="137"/>
    </location>
</feature>
<dbReference type="Proteomes" id="UP001197609">
    <property type="component" value="Unassembled WGS sequence"/>
</dbReference>
<dbReference type="Pfam" id="PF00924">
    <property type="entry name" value="MS_channel_2nd"/>
    <property type="match status" value="1"/>
</dbReference>
<dbReference type="Gene3D" id="2.30.30.60">
    <property type="match status" value="1"/>
</dbReference>
<gene>
    <name evidence="11" type="ORF">K8G79_10410</name>
</gene>
<reference evidence="11 12" key="1">
    <citation type="journal article" date="2021" name="bioRxiv">
        <title>Unraveling nitrogen, sulfur and carbon metabolic pathways and microbial community transcriptional responses to substrate deprivation and toxicity stresses in a bioreactor mimicking anoxic brackish coastal sediment conditions.</title>
        <authorList>
            <person name="Martins P.D."/>
            <person name="Echeveste M.J."/>
            <person name="Arshad A."/>
            <person name="Kurth J."/>
            <person name="Ouboter H."/>
            <person name="Jetten M.S.M."/>
            <person name="Welte C.U."/>
        </authorList>
    </citation>
    <scope>NUCLEOTIDE SEQUENCE [LARGE SCALE GENOMIC DNA]</scope>
    <source>
        <strain evidence="11">MAG_38</strain>
    </source>
</reference>
<proteinExistence type="inferred from homology"/>
<dbReference type="InterPro" id="IPR049142">
    <property type="entry name" value="MS_channel_1st"/>
</dbReference>
<dbReference type="EMBL" id="JAIOIU010000130">
    <property type="protein sequence ID" value="MBZ0160529.1"/>
    <property type="molecule type" value="Genomic_DNA"/>
</dbReference>
<dbReference type="SUPFAM" id="SSF82861">
    <property type="entry name" value="Mechanosensitive channel protein MscS (YggB), transmembrane region"/>
    <property type="match status" value="1"/>
</dbReference>
<dbReference type="InterPro" id="IPR011014">
    <property type="entry name" value="MscS_channel_TM-2"/>
</dbReference>
<feature type="transmembrane region" description="Helical" evidence="7">
    <location>
        <begin position="143"/>
        <end position="163"/>
    </location>
</feature>
<evidence type="ECO:0000259" key="9">
    <source>
        <dbReference type="Pfam" id="PF21082"/>
    </source>
</evidence>
<keyword evidence="3" id="KW-1003">Cell membrane</keyword>
<feature type="transmembrane region" description="Helical" evidence="7">
    <location>
        <begin position="54"/>
        <end position="73"/>
    </location>
</feature>
<comment type="subcellular location">
    <subcellularLocation>
        <location evidence="1">Cell membrane</location>
        <topology evidence="1">Multi-pass membrane protein</topology>
    </subcellularLocation>
</comment>
<sequence length="361" mass="38795">MIVELLIAVAVGLLASAWLLWLRRIGLRALTRLAHTTEGKLDDLALSAFRLPSLLWCLVLGVYIGLIVAPAMPTRIGQLINDALVIVLILSVTIAVGRFLAASVVSYADRLGLAIAATGLATALVKGVVYLCGALVLLSTLGISITPILTALGVGGLAVALALQGSLTNLFAGIHILVEKPVRVGDYIKLESSQEGYVVDIGWQTTRIRMLPNNMVIVPNAKLAESIVVNYHLPEKRMSVLIPISVGYGSDPTQVEAILVEEATRAVGEVQGLLAEPAPFVRFIPGFGESSLDFTLIVQISEFVDQYLVQHELRKRIFARFQKEGIEIPFPQRVVHVHTAAIEVPPAVGTDTATTRDVHAE</sequence>
<organism evidence="11 12">
    <name type="scientific">Candidatus Methylomirabilis tolerans</name>
    <dbReference type="NCBI Taxonomy" id="3123416"/>
    <lineage>
        <taxon>Bacteria</taxon>
        <taxon>Candidatus Methylomirabilota</taxon>
        <taxon>Candidatus Methylomirabilia</taxon>
        <taxon>Candidatus Methylomirabilales</taxon>
        <taxon>Candidatus Methylomirabilaceae</taxon>
        <taxon>Candidatus Methylomirabilis</taxon>
    </lineage>
</organism>
<dbReference type="AlphaFoldDB" id="A0AAJ1ETU8"/>
<keyword evidence="6 7" id="KW-0472">Membrane</keyword>
<feature type="domain" description="Mechanosensitive ion channel MscS C-terminal" evidence="9">
    <location>
        <begin position="241"/>
        <end position="328"/>
    </location>
</feature>
<evidence type="ECO:0000259" key="8">
    <source>
        <dbReference type="Pfam" id="PF00924"/>
    </source>
</evidence>
<dbReference type="InterPro" id="IPR011066">
    <property type="entry name" value="MscS_channel_C_sf"/>
</dbReference>
<evidence type="ECO:0000259" key="10">
    <source>
        <dbReference type="Pfam" id="PF21088"/>
    </source>
</evidence>
<name>A0AAJ1ETU8_9BACT</name>
<comment type="caution">
    <text evidence="11">The sequence shown here is derived from an EMBL/GenBank/DDBJ whole genome shotgun (WGS) entry which is preliminary data.</text>
</comment>
<evidence type="ECO:0000256" key="3">
    <source>
        <dbReference type="ARBA" id="ARBA00022475"/>
    </source>
</evidence>
<dbReference type="InterPro" id="IPR010920">
    <property type="entry name" value="LSM_dom_sf"/>
</dbReference>
<dbReference type="SUPFAM" id="SSF82689">
    <property type="entry name" value="Mechanosensitive channel protein MscS (YggB), C-terminal domain"/>
    <property type="match status" value="1"/>
</dbReference>
<evidence type="ECO:0000256" key="1">
    <source>
        <dbReference type="ARBA" id="ARBA00004651"/>
    </source>
</evidence>
<keyword evidence="5 7" id="KW-1133">Transmembrane helix</keyword>
<dbReference type="Pfam" id="PF21088">
    <property type="entry name" value="MS_channel_1st"/>
    <property type="match status" value="1"/>
</dbReference>
<dbReference type="SUPFAM" id="SSF50182">
    <property type="entry name" value="Sm-like ribonucleoproteins"/>
    <property type="match status" value="1"/>
</dbReference>
<dbReference type="InterPro" id="IPR049278">
    <property type="entry name" value="MS_channel_C"/>
</dbReference>
<dbReference type="InterPro" id="IPR023408">
    <property type="entry name" value="MscS_beta-dom_sf"/>
</dbReference>
<dbReference type="Pfam" id="PF21082">
    <property type="entry name" value="MS_channel_3rd"/>
    <property type="match status" value="1"/>
</dbReference>
<keyword evidence="4 7" id="KW-0812">Transmembrane</keyword>
<dbReference type="Gene3D" id="3.30.70.100">
    <property type="match status" value="1"/>
</dbReference>
<feature type="domain" description="Mechanosensitive ion channel transmembrane helices 2/3" evidence="10">
    <location>
        <begin position="128"/>
        <end position="164"/>
    </location>
</feature>
<feature type="transmembrane region" description="Helical" evidence="7">
    <location>
        <begin position="79"/>
        <end position="101"/>
    </location>
</feature>
<evidence type="ECO:0000256" key="2">
    <source>
        <dbReference type="ARBA" id="ARBA00008017"/>
    </source>
</evidence>
<dbReference type="GO" id="GO:0005886">
    <property type="term" value="C:plasma membrane"/>
    <property type="evidence" value="ECO:0007669"/>
    <property type="project" value="UniProtKB-SubCell"/>
</dbReference>
<evidence type="ECO:0000256" key="7">
    <source>
        <dbReference type="SAM" id="Phobius"/>
    </source>
</evidence>
<dbReference type="PANTHER" id="PTHR30566:SF25">
    <property type="entry name" value="INNER MEMBRANE PROTEIN"/>
    <property type="match status" value="1"/>
</dbReference>